<keyword evidence="11" id="KW-0239">DNA-directed DNA polymerase</keyword>
<proteinExistence type="predicted"/>
<dbReference type="GO" id="GO:0015074">
    <property type="term" value="P:DNA integration"/>
    <property type="evidence" value="ECO:0007669"/>
    <property type="project" value="UniProtKB-KW"/>
</dbReference>
<dbReference type="AlphaFoldDB" id="A0A9Q3JJD2"/>
<protein>
    <recommendedName>
        <fullName evidence="15">Integrase catalytic domain-containing protein</fullName>
    </recommendedName>
</protein>
<evidence type="ECO:0000256" key="5">
    <source>
        <dbReference type="ARBA" id="ARBA00022759"/>
    </source>
</evidence>
<evidence type="ECO:0000256" key="6">
    <source>
        <dbReference type="ARBA" id="ARBA00022801"/>
    </source>
</evidence>
<evidence type="ECO:0000313" key="16">
    <source>
        <dbReference type="EMBL" id="MBW0563066.1"/>
    </source>
</evidence>
<keyword evidence="8" id="KW-0694">RNA-binding</keyword>
<dbReference type="GO" id="GO:0046872">
    <property type="term" value="F:metal ion binding"/>
    <property type="evidence" value="ECO:0007669"/>
    <property type="project" value="UniProtKB-KW"/>
</dbReference>
<keyword evidence="6" id="KW-0378">Hydrolase</keyword>
<keyword evidence="12" id="KW-0233">DNA recombination</keyword>
<organism evidence="16 17">
    <name type="scientific">Austropuccinia psidii MF-1</name>
    <dbReference type="NCBI Taxonomy" id="1389203"/>
    <lineage>
        <taxon>Eukaryota</taxon>
        <taxon>Fungi</taxon>
        <taxon>Dikarya</taxon>
        <taxon>Basidiomycota</taxon>
        <taxon>Pucciniomycotina</taxon>
        <taxon>Pucciniomycetes</taxon>
        <taxon>Pucciniales</taxon>
        <taxon>Sphaerophragmiaceae</taxon>
        <taxon>Austropuccinia</taxon>
    </lineage>
</organism>
<keyword evidence="1" id="KW-0815">Transposition</keyword>
<comment type="caution">
    <text evidence="16">The sequence shown here is derived from an EMBL/GenBank/DDBJ whole genome shotgun (WGS) entry which is preliminary data.</text>
</comment>
<dbReference type="GO" id="GO:0004519">
    <property type="term" value="F:endonuclease activity"/>
    <property type="evidence" value="ECO:0007669"/>
    <property type="project" value="UniProtKB-KW"/>
</dbReference>
<feature type="domain" description="Integrase catalytic" evidence="15">
    <location>
        <begin position="1"/>
        <end position="107"/>
    </location>
</feature>
<evidence type="ECO:0000256" key="8">
    <source>
        <dbReference type="ARBA" id="ARBA00022884"/>
    </source>
</evidence>
<keyword evidence="4" id="KW-0479">Metal-binding</keyword>
<evidence type="ECO:0000256" key="10">
    <source>
        <dbReference type="ARBA" id="ARBA00022918"/>
    </source>
</evidence>
<keyword evidence="9" id="KW-0229">DNA integration</keyword>
<dbReference type="EMBL" id="AVOT02073649">
    <property type="protein sequence ID" value="MBW0563066.1"/>
    <property type="molecule type" value="Genomic_DNA"/>
</dbReference>
<dbReference type="PANTHER" id="PTHR42648:SF11">
    <property type="entry name" value="TRANSPOSON TY4-P GAG-POL POLYPROTEIN"/>
    <property type="match status" value="1"/>
</dbReference>
<evidence type="ECO:0000256" key="12">
    <source>
        <dbReference type="ARBA" id="ARBA00023172"/>
    </source>
</evidence>
<dbReference type="GO" id="GO:0032196">
    <property type="term" value="P:transposition"/>
    <property type="evidence" value="ECO:0007669"/>
    <property type="project" value="UniProtKB-KW"/>
</dbReference>
<dbReference type="OrthoDB" id="7691805at2759"/>
<keyword evidence="2" id="KW-0548">Nucleotidyltransferase</keyword>
<evidence type="ECO:0000256" key="4">
    <source>
        <dbReference type="ARBA" id="ARBA00022723"/>
    </source>
</evidence>
<dbReference type="SUPFAM" id="SSF53098">
    <property type="entry name" value="Ribonuclease H-like"/>
    <property type="match status" value="1"/>
</dbReference>
<evidence type="ECO:0000259" key="15">
    <source>
        <dbReference type="PROSITE" id="PS50994"/>
    </source>
</evidence>
<dbReference type="GO" id="GO:0003723">
    <property type="term" value="F:RNA binding"/>
    <property type="evidence" value="ECO:0007669"/>
    <property type="project" value="UniProtKB-KW"/>
</dbReference>
<keyword evidence="5" id="KW-0255">Endonuclease</keyword>
<evidence type="ECO:0000256" key="1">
    <source>
        <dbReference type="ARBA" id="ARBA00022578"/>
    </source>
</evidence>
<keyword evidence="7" id="KW-0460">Magnesium</keyword>
<keyword evidence="11" id="KW-0808">Transferase</keyword>
<reference evidence="16" key="1">
    <citation type="submission" date="2021-03" db="EMBL/GenBank/DDBJ databases">
        <title>Draft genome sequence of rust myrtle Austropuccinia psidii MF-1, a brazilian biotype.</title>
        <authorList>
            <person name="Quecine M.C."/>
            <person name="Pachon D.M.R."/>
            <person name="Bonatelli M.L."/>
            <person name="Correr F.H."/>
            <person name="Franceschini L.M."/>
            <person name="Leite T.F."/>
            <person name="Margarido G.R.A."/>
            <person name="Almeida C.A."/>
            <person name="Ferrarezi J.A."/>
            <person name="Labate C.A."/>
        </authorList>
    </citation>
    <scope>NUCLEOTIDE SEQUENCE</scope>
    <source>
        <strain evidence="16">MF-1</strain>
    </source>
</reference>
<name>A0A9Q3JJD2_9BASI</name>
<evidence type="ECO:0000256" key="7">
    <source>
        <dbReference type="ARBA" id="ARBA00022842"/>
    </source>
</evidence>
<evidence type="ECO:0000256" key="14">
    <source>
        <dbReference type="ARBA" id="ARBA00049244"/>
    </source>
</evidence>
<dbReference type="Gene3D" id="3.30.420.10">
    <property type="entry name" value="Ribonuclease H-like superfamily/Ribonuclease H"/>
    <property type="match status" value="1"/>
</dbReference>
<keyword evidence="10" id="KW-0695">RNA-directed DNA polymerase</keyword>
<dbReference type="GO" id="GO:0003887">
    <property type="term" value="F:DNA-directed DNA polymerase activity"/>
    <property type="evidence" value="ECO:0007669"/>
    <property type="project" value="UniProtKB-KW"/>
</dbReference>
<sequence length="243" mass="27386">MRNKLNKVPAFLHLDRGGEFTSNSLLFTLKQEGVSIEQGAPHSPQTNGVAEQFNRSLLSKIRCLLNQLKIPVTYWDQAVAHASLLLNNTPHWFLNMMTPENCLKNHSSPIEPHLDLSRLISFGAKVNVKKKSPDSKITGGSSPLCALTFEWYSDLMKFLNIDNGRIKISHDYVPSFNDKPVNVCKLTQSLPSETVQLTLLSQGLLWKQEGLALRNQELTWRAPKDKGINKDLISLRKKNGKDK</sequence>
<keyword evidence="3" id="KW-0540">Nuclease</keyword>
<dbReference type="InterPro" id="IPR012337">
    <property type="entry name" value="RNaseH-like_sf"/>
</dbReference>
<dbReference type="PROSITE" id="PS50994">
    <property type="entry name" value="INTEGRASE"/>
    <property type="match status" value="1"/>
</dbReference>
<evidence type="ECO:0000256" key="13">
    <source>
        <dbReference type="ARBA" id="ARBA00048173"/>
    </source>
</evidence>
<dbReference type="InterPro" id="IPR001584">
    <property type="entry name" value="Integrase_cat-core"/>
</dbReference>
<dbReference type="GO" id="GO:0016787">
    <property type="term" value="F:hydrolase activity"/>
    <property type="evidence" value="ECO:0007669"/>
    <property type="project" value="UniProtKB-KW"/>
</dbReference>
<dbReference type="InterPro" id="IPR036397">
    <property type="entry name" value="RNaseH_sf"/>
</dbReference>
<dbReference type="GO" id="GO:0005634">
    <property type="term" value="C:nucleus"/>
    <property type="evidence" value="ECO:0007669"/>
    <property type="project" value="UniProtKB-ARBA"/>
</dbReference>
<keyword evidence="17" id="KW-1185">Reference proteome</keyword>
<comment type="catalytic activity">
    <reaction evidence="13">
        <text>DNA(n) + a 2'-deoxyribonucleoside 5'-triphosphate = DNA(n+1) + diphosphate</text>
        <dbReference type="Rhea" id="RHEA:22508"/>
        <dbReference type="Rhea" id="RHEA-COMP:17339"/>
        <dbReference type="Rhea" id="RHEA-COMP:17340"/>
        <dbReference type="ChEBI" id="CHEBI:33019"/>
        <dbReference type="ChEBI" id="CHEBI:61560"/>
        <dbReference type="ChEBI" id="CHEBI:173112"/>
        <dbReference type="EC" id="2.7.7.49"/>
    </reaction>
</comment>
<evidence type="ECO:0000256" key="9">
    <source>
        <dbReference type="ARBA" id="ARBA00022908"/>
    </source>
</evidence>
<dbReference type="Proteomes" id="UP000765509">
    <property type="component" value="Unassembled WGS sequence"/>
</dbReference>
<dbReference type="InterPro" id="IPR039537">
    <property type="entry name" value="Retrotran_Ty1/copia-like"/>
</dbReference>
<dbReference type="GO" id="GO:0006310">
    <property type="term" value="P:DNA recombination"/>
    <property type="evidence" value="ECO:0007669"/>
    <property type="project" value="UniProtKB-KW"/>
</dbReference>
<dbReference type="PANTHER" id="PTHR42648">
    <property type="entry name" value="TRANSPOSASE, PUTATIVE-RELATED"/>
    <property type="match status" value="1"/>
</dbReference>
<evidence type="ECO:0000256" key="3">
    <source>
        <dbReference type="ARBA" id="ARBA00022722"/>
    </source>
</evidence>
<evidence type="ECO:0000313" key="17">
    <source>
        <dbReference type="Proteomes" id="UP000765509"/>
    </source>
</evidence>
<accession>A0A9Q3JJD2</accession>
<comment type="catalytic activity">
    <reaction evidence="14">
        <text>DNA(n) + a 2'-deoxyribonucleoside 5'-triphosphate = DNA(n+1) + diphosphate</text>
        <dbReference type="Rhea" id="RHEA:22508"/>
        <dbReference type="Rhea" id="RHEA-COMP:17339"/>
        <dbReference type="Rhea" id="RHEA-COMP:17340"/>
        <dbReference type="ChEBI" id="CHEBI:33019"/>
        <dbReference type="ChEBI" id="CHEBI:61560"/>
        <dbReference type="ChEBI" id="CHEBI:173112"/>
        <dbReference type="EC" id="2.7.7.7"/>
    </reaction>
</comment>
<gene>
    <name evidence="16" type="ORF">O181_102781</name>
</gene>
<dbReference type="GO" id="GO:0003964">
    <property type="term" value="F:RNA-directed DNA polymerase activity"/>
    <property type="evidence" value="ECO:0007669"/>
    <property type="project" value="UniProtKB-KW"/>
</dbReference>
<evidence type="ECO:0000256" key="2">
    <source>
        <dbReference type="ARBA" id="ARBA00022695"/>
    </source>
</evidence>
<evidence type="ECO:0000256" key="11">
    <source>
        <dbReference type="ARBA" id="ARBA00022932"/>
    </source>
</evidence>